<keyword evidence="3" id="KW-1185">Reference proteome</keyword>
<dbReference type="InterPro" id="IPR025737">
    <property type="entry name" value="FApF"/>
</dbReference>
<feature type="signal peptide" evidence="1">
    <location>
        <begin position="1"/>
        <end position="18"/>
    </location>
</feature>
<keyword evidence="1" id="KW-0732">Signal</keyword>
<gene>
    <name evidence="2" type="ORF">A11A3_14652</name>
</gene>
<dbReference type="RefSeq" id="WP_008930100.1">
    <property type="nucleotide sequence ID" value="NZ_AMRJ01000030.1"/>
</dbReference>
<proteinExistence type="predicted"/>
<dbReference type="AlphaFoldDB" id="L0W953"/>
<name>L0W953_9GAMM</name>
<dbReference type="eggNOG" id="ENOG502Z8AC">
    <property type="taxonomic scope" value="Bacteria"/>
</dbReference>
<feature type="chain" id="PRO_5003947767" evidence="1">
    <location>
        <begin position="19"/>
        <end position="248"/>
    </location>
</feature>
<dbReference type="EMBL" id="AMRJ01000030">
    <property type="protein sequence ID" value="EKF73268.1"/>
    <property type="molecule type" value="Genomic_DNA"/>
</dbReference>
<evidence type="ECO:0000256" key="1">
    <source>
        <dbReference type="SAM" id="SignalP"/>
    </source>
</evidence>
<accession>L0W953</accession>
<sequence length="248" mass="27586">MTRWIALLLCLLAAPLWATTEFERPGLNMPTTTLDTGRFAWEQGLPDIRINTVAERKTVTAGFTTRLRAGLWKPLELQVASPLYLFQQTEDQGLKSYQDGAGDSQLALKAALYHGPVFRAALRTGATFDTGSDAFTRGDQGGLLTVSGDWRLDDRHRLSLTADYRALSASEKWLTLVPHWQAQLDDQLMIFLEAVYSHEQDSGRDDNRGGGGIAVRPWPDTQLDFYYRGGFDDESTDHETGLGLSVAF</sequence>
<protein>
    <submittedName>
        <fullName evidence="2">Uncharacterized protein</fullName>
    </submittedName>
</protein>
<dbReference type="Pfam" id="PF13557">
    <property type="entry name" value="Phenol_MetA_deg"/>
    <property type="match status" value="1"/>
</dbReference>
<organism evidence="2 3">
    <name type="scientific">Alcanivorax hongdengensis A-11-3</name>
    <dbReference type="NCBI Taxonomy" id="1177179"/>
    <lineage>
        <taxon>Bacteria</taxon>
        <taxon>Pseudomonadati</taxon>
        <taxon>Pseudomonadota</taxon>
        <taxon>Gammaproteobacteria</taxon>
        <taxon>Oceanospirillales</taxon>
        <taxon>Alcanivoracaceae</taxon>
        <taxon>Alcanivorax</taxon>
    </lineage>
</organism>
<comment type="caution">
    <text evidence="2">The sequence shown here is derived from an EMBL/GenBank/DDBJ whole genome shotgun (WGS) entry which is preliminary data.</text>
</comment>
<evidence type="ECO:0000313" key="2">
    <source>
        <dbReference type="EMBL" id="EKF73268.1"/>
    </source>
</evidence>
<dbReference type="OrthoDB" id="6078166at2"/>
<dbReference type="Proteomes" id="UP000010164">
    <property type="component" value="Unassembled WGS sequence"/>
</dbReference>
<evidence type="ECO:0000313" key="3">
    <source>
        <dbReference type="Proteomes" id="UP000010164"/>
    </source>
</evidence>
<reference evidence="2 3" key="1">
    <citation type="journal article" date="2012" name="J. Bacteriol.">
        <title>Genome Sequence of the Alkane-Degrading Bacterium Alcanivorax hongdengensis Type Strain A-11-3.</title>
        <authorList>
            <person name="Lai Q."/>
            <person name="Shao Z."/>
        </authorList>
    </citation>
    <scope>NUCLEOTIDE SEQUENCE [LARGE SCALE GENOMIC DNA]</scope>
    <source>
        <strain evidence="2 3">A-11-3</strain>
    </source>
</reference>
<dbReference type="PATRIC" id="fig|1177179.3.peg.2890"/>